<comment type="caution">
    <text evidence="1">The sequence shown here is derived from an EMBL/GenBank/DDBJ whole genome shotgun (WGS) entry which is preliminary data.</text>
</comment>
<proteinExistence type="predicted"/>
<gene>
    <name evidence="1" type="ORF">GCM10011482_24400</name>
</gene>
<organism evidence="1 2">
    <name type="scientific">Enterococcus alcedinis</name>
    <dbReference type="NCBI Taxonomy" id="1274384"/>
    <lineage>
        <taxon>Bacteria</taxon>
        <taxon>Bacillati</taxon>
        <taxon>Bacillota</taxon>
        <taxon>Bacilli</taxon>
        <taxon>Lactobacillales</taxon>
        <taxon>Enterococcaceae</taxon>
        <taxon>Enterococcus</taxon>
    </lineage>
</organism>
<evidence type="ECO:0000313" key="2">
    <source>
        <dbReference type="Proteomes" id="UP000622610"/>
    </source>
</evidence>
<dbReference type="Proteomes" id="UP000622610">
    <property type="component" value="Unassembled WGS sequence"/>
</dbReference>
<reference evidence="1" key="1">
    <citation type="journal article" date="2014" name="Int. J. Syst. Evol. Microbiol.">
        <title>Complete genome sequence of Corynebacterium casei LMG S-19264T (=DSM 44701T), isolated from a smear-ripened cheese.</title>
        <authorList>
            <consortium name="US DOE Joint Genome Institute (JGI-PGF)"/>
            <person name="Walter F."/>
            <person name="Albersmeier A."/>
            <person name="Kalinowski J."/>
            <person name="Ruckert C."/>
        </authorList>
    </citation>
    <scope>NUCLEOTIDE SEQUENCE</scope>
    <source>
        <strain evidence="1">CCM 8433</strain>
    </source>
</reference>
<sequence>MEQFNQYSVWGAMYAFFEKIEEEFYESSLAEEQGFPEVLITPSYLEDYLNDPGKTFFVLWYKIQEYLKEVKKLDVKKYTMFEEEKAKLIQLLIQSDFEFIDSDFFQSYSFLIGYLSHIK</sequence>
<reference evidence="1" key="2">
    <citation type="submission" date="2020-09" db="EMBL/GenBank/DDBJ databases">
        <authorList>
            <person name="Sun Q."/>
            <person name="Sedlacek I."/>
        </authorList>
    </citation>
    <scope>NUCLEOTIDE SEQUENCE</scope>
    <source>
        <strain evidence="1">CCM 8433</strain>
    </source>
</reference>
<accession>A0A917N5Y3</accession>
<dbReference type="AlphaFoldDB" id="A0A917N5Y3"/>
<protein>
    <submittedName>
        <fullName evidence="1">Uncharacterized protein</fullName>
    </submittedName>
</protein>
<keyword evidence="2" id="KW-1185">Reference proteome</keyword>
<dbReference type="EMBL" id="BMDT01000018">
    <property type="protein sequence ID" value="GGI66786.1"/>
    <property type="molecule type" value="Genomic_DNA"/>
</dbReference>
<name>A0A917N5Y3_9ENTE</name>
<evidence type="ECO:0000313" key="1">
    <source>
        <dbReference type="EMBL" id="GGI66786.1"/>
    </source>
</evidence>
<dbReference type="RefSeq" id="WP_188368606.1">
    <property type="nucleotide sequence ID" value="NZ_BMDT01000018.1"/>
</dbReference>